<dbReference type="RefSeq" id="WP_145243045.1">
    <property type="nucleotide sequence ID" value="NZ_CP036273.1"/>
</dbReference>
<dbReference type="AlphaFoldDB" id="A0A517XZK0"/>
<evidence type="ECO:0000313" key="2">
    <source>
        <dbReference type="Proteomes" id="UP000319576"/>
    </source>
</evidence>
<dbReference type="OrthoDB" id="273488at2"/>
<protein>
    <submittedName>
        <fullName evidence="1">Uncharacterized protein</fullName>
    </submittedName>
</protein>
<proteinExistence type="predicted"/>
<organism evidence="1 2">
    <name type="scientific">Urbifossiella limnaea</name>
    <dbReference type="NCBI Taxonomy" id="2528023"/>
    <lineage>
        <taxon>Bacteria</taxon>
        <taxon>Pseudomonadati</taxon>
        <taxon>Planctomycetota</taxon>
        <taxon>Planctomycetia</taxon>
        <taxon>Gemmatales</taxon>
        <taxon>Gemmataceae</taxon>
        <taxon>Urbifossiella</taxon>
    </lineage>
</organism>
<accession>A0A517XZK0</accession>
<gene>
    <name evidence="1" type="ORF">ETAA1_49260</name>
</gene>
<reference evidence="1 2" key="1">
    <citation type="submission" date="2019-02" db="EMBL/GenBank/DDBJ databases">
        <title>Deep-cultivation of Planctomycetes and their phenomic and genomic characterization uncovers novel biology.</title>
        <authorList>
            <person name="Wiegand S."/>
            <person name="Jogler M."/>
            <person name="Boedeker C."/>
            <person name="Pinto D."/>
            <person name="Vollmers J."/>
            <person name="Rivas-Marin E."/>
            <person name="Kohn T."/>
            <person name="Peeters S.H."/>
            <person name="Heuer A."/>
            <person name="Rast P."/>
            <person name="Oberbeckmann S."/>
            <person name="Bunk B."/>
            <person name="Jeske O."/>
            <person name="Meyerdierks A."/>
            <person name="Storesund J.E."/>
            <person name="Kallscheuer N."/>
            <person name="Luecker S."/>
            <person name="Lage O.M."/>
            <person name="Pohl T."/>
            <person name="Merkel B.J."/>
            <person name="Hornburger P."/>
            <person name="Mueller R.-W."/>
            <person name="Bruemmer F."/>
            <person name="Labrenz M."/>
            <person name="Spormann A.M."/>
            <person name="Op den Camp H."/>
            <person name="Overmann J."/>
            <person name="Amann R."/>
            <person name="Jetten M.S.M."/>
            <person name="Mascher T."/>
            <person name="Medema M.H."/>
            <person name="Devos D.P."/>
            <person name="Kaster A.-K."/>
            <person name="Ovreas L."/>
            <person name="Rohde M."/>
            <person name="Galperin M.Y."/>
            <person name="Jogler C."/>
        </authorList>
    </citation>
    <scope>NUCLEOTIDE SEQUENCE [LARGE SCALE GENOMIC DNA]</scope>
    <source>
        <strain evidence="1 2">ETA_A1</strain>
    </source>
</reference>
<sequence>MPSRPITLAIVLFWLATVGWVGYRDVWPRLVAAGPPPIAIDLGDEASQLVPVRWNVYRGDQRVGRLTTRMTYLDTDDTFRLTHQYSNLIFDVDRVRVVFPEVTLSTRVTRSGALREQSMKGRMQVQLRSGAEVITVAEARAVVEGEARDGVFYSRCDIDSPLLKAKQELEPVPVPDGHALSPLQPVGRIANVRAGQRWVVHEVNPLRDALGSLLQGFVGQHGIGVPAEKRDAYVATVGDKPEPLAWGKDRAEVPCWVIDYRSDSARVRTWVRVDDGRVLRQEATRDGEMIALERDE</sequence>
<dbReference type="KEGG" id="uli:ETAA1_49260"/>
<evidence type="ECO:0000313" key="1">
    <source>
        <dbReference type="EMBL" id="QDU22937.1"/>
    </source>
</evidence>
<dbReference type="Proteomes" id="UP000319576">
    <property type="component" value="Chromosome"/>
</dbReference>
<dbReference type="EMBL" id="CP036273">
    <property type="protein sequence ID" value="QDU22937.1"/>
    <property type="molecule type" value="Genomic_DNA"/>
</dbReference>
<name>A0A517XZK0_9BACT</name>
<keyword evidence="2" id="KW-1185">Reference proteome</keyword>